<evidence type="ECO:0000313" key="6">
    <source>
        <dbReference type="EMBL" id="KKU56843.1"/>
    </source>
</evidence>
<evidence type="ECO:0000256" key="4">
    <source>
        <dbReference type="ARBA" id="ARBA00023136"/>
    </source>
</evidence>
<feature type="transmembrane region" description="Helical" evidence="5">
    <location>
        <begin position="165"/>
        <end position="181"/>
    </location>
</feature>
<comment type="caution">
    <text evidence="6">The sequence shown here is derived from an EMBL/GenBank/DDBJ whole genome shotgun (WGS) entry which is preliminary data.</text>
</comment>
<sequence>MAAKLVDLLKTARPRQWVKNLTLYAALVFTGNIYSNQVWVSDFWVVTEAVVAFTVVASAIYYLNDVVDIKADQAHPFKKRRPIASGRISRKTAMILFGIGSVLGLEWAYKLSPLYFVVVFGYWTLQVLYSVWLKNVEVVDVFVIALGFFLRVFAGAIVINAHLSIWFLLCVISTSLFLAVGKRRAELAILAEQATAVLHRKVMGKYSTDILDAYLSMFATAAFLSWALYTFNFYEQLSQLATPIPLVLISRTLTINKWLMATIPVVLFGIMRYIRIIYDGSRAESPERVILKDIPLLLSVLVWGTIVVIVLYWGPR</sequence>
<organism evidence="6 7">
    <name type="scientific">Candidatus Amesbacteria bacterium GW2011_GWA2_47_11</name>
    <dbReference type="NCBI Taxonomy" id="1618357"/>
    <lineage>
        <taxon>Bacteria</taxon>
        <taxon>Candidatus Amesiibacteriota</taxon>
    </lineage>
</organism>
<evidence type="ECO:0000256" key="3">
    <source>
        <dbReference type="ARBA" id="ARBA00022989"/>
    </source>
</evidence>
<dbReference type="EMBL" id="LCNM01000002">
    <property type="protein sequence ID" value="KKU56843.1"/>
    <property type="molecule type" value="Genomic_DNA"/>
</dbReference>
<proteinExistence type="predicted"/>
<evidence type="ECO:0000313" key="7">
    <source>
        <dbReference type="Proteomes" id="UP000034607"/>
    </source>
</evidence>
<dbReference type="GO" id="GO:0005886">
    <property type="term" value="C:plasma membrane"/>
    <property type="evidence" value="ECO:0007669"/>
    <property type="project" value="TreeGrafter"/>
</dbReference>
<dbReference type="InterPro" id="IPR000537">
    <property type="entry name" value="UbiA_prenyltransferase"/>
</dbReference>
<keyword evidence="3 5" id="KW-1133">Transmembrane helix</keyword>
<dbReference type="GO" id="GO:0009247">
    <property type="term" value="P:glycolipid biosynthetic process"/>
    <property type="evidence" value="ECO:0007669"/>
    <property type="project" value="TreeGrafter"/>
</dbReference>
<comment type="subcellular location">
    <subcellularLocation>
        <location evidence="1">Membrane</location>
        <topology evidence="1">Multi-pass membrane protein</topology>
    </subcellularLocation>
</comment>
<evidence type="ECO:0000256" key="2">
    <source>
        <dbReference type="ARBA" id="ARBA00022692"/>
    </source>
</evidence>
<evidence type="ECO:0000256" key="5">
    <source>
        <dbReference type="SAM" id="Phobius"/>
    </source>
</evidence>
<keyword evidence="6" id="KW-0808">Transferase</keyword>
<dbReference type="InterPro" id="IPR044878">
    <property type="entry name" value="UbiA_sf"/>
</dbReference>
<feature type="transmembrane region" description="Helical" evidence="5">
    <location>
        <begin position="114"/>
        <end position="132"/>
    </location>
</feature>
<dbReference type="Gene3D" id="1.10.357.140">
    <property type="entry name" value="UbiA prenyltransferase"/>
    <property type="match status" value="1"/>
</dbReference>
<accession>A0A0G1TRQ9</accession>
<dbReference type="Proteomes" id="UP000034607">
    <property type="component" value="Unassembled WGS sequence"/>
</dbReference>
<reference evidence="6 7" key="1">
    <citation type="journal article" date="2015" name="Nature">
        <title>rRNA introns, odd ribosomes, and small enigmatic genomes across a large radiation of phyla.</title>
        <authorList>
            <person name="Brown C.T."/>
            <person name="Hug L.A."/>
            <person name="Thomas B.C."/>
            <person name="Sharon I."/>
            <person name="Castelle C.J."/>
            <person name="Singh A."/>
            <person name="Wilkins M.J."/>
            <person name="Williams K.H."/>
            <person name="Banfield J.F."/>
        </authorList>
    </citation>
    <scope>NUCLEOTIDE SEQUENCE [LARGE SCALE GENOMIC DNA]</scope>
</reference>
<feature type="transmembrane region" description="Helical" evidence="5">
    <location>
        <begin position="43"/>
        <end position="63"/>
    </location>
</feature>
<dbReference type="PANTHER" id="PTHR11048">
    <property type="entry name" value="PRENYLTRANSFERASES"/>
    <property type="match status" value="1"/>
</dbReference>
<dbReference type="AlphaFoldDB" id="A0A0G1TRQ9"/>
<name>A0A0G1TRQ9_9BACT</name>
<feature type="transmembrane region" description="Helical" evidence="5">
    <location>
        <begin position="210"/>
        <end position="229"/>
    </location>
</feature>
<protein>
    <submittedName>
        <fullName evidence="6">UbiA prenyltransferase</fullName>
    </submittedName>
</protein>
<dbReference type="PANTHER" id="PTHR11048:SF5">
    <property type="entry name" value="DECAPRENYL-PHOSPHATE PHOSPHORIBOSYLTRANSFERASE"/>
    <property type="match status" value="1"/>
</dbReference>
<feature type="transmembrane region" description="Helical" evidence="5">
    <location>
        <begin position="88"/>
        <end position="108"/>
    </location>
</feature>
<feature type="transmembrane region" description="Helical" evidence="5">
    <location>
        <begin position="139"/>
        <end position="159"/>
    </location>
</feature>
<feature type="transmembrane region" description="Helical" evidence="5">
    <location>
        <begin position="255"/>
        <end position="274"/>
    </location>
</feature>
<dbReference type="InterPro" id="IPR039653">
    <property type="entry name" value="Prenyltransferase"/>
</dbReference>
<dbReference type="CDD" id="cd13963">
    <property type="entry name" value="PT_UbiA_2"/>
    <property type="match status" value="1"/>
</dbReference>
<dbReference type="Pfam" id="PF01040">
    <property type="entry name" value="UbiA"/>
    <property type="match status" value="1"/>
</dbReference>
<keyword evidence="4 5" id="KW-0472">Membrane</keyword>
<dbReference type="GO" id="GO:0016765">
    <property type="term" value="F:transferase activity, transferring alkyl or aryl (other than methyl) groups"/>
    <property type="evidence" value="ECO:0007669"/>
    <property type="project" value="InterPro"/>
</dbReference>
<feature type="transmembrane region" description="Helical" evidence="5">
    <location>
        <begin position="294"/>
        <end position="314"/>
    </location>
</feature>
<feature type="transmembrane region" description="Helical" evidence="5">
    <location>
        <begin position="21"/>
        <end position="37"/>
    </location>
</feature>
<keyword evidence="2 5" id="KW-0812">Transmembrane</keyword>
<gene>
    <name evidence="6" type="ORF">UX78_C0002G0023</name>
</gene>
<dbReference type="PATRIC" id="fig|1618357.3.peg.112"/>
<evidence type="ECO:0000256" key="1">
    <source>
        <dbReference type="ARBA" id="ARBA00004141"/>
    </source>
</evidence>